<name>A0A7J5XGL2_DISMA</name>
<reference evidence="1 2" key="1">
    <citation type="submission" date="2020-03" db="EMBL/GenBank/DDBJ databases">
        <title>Dissostichus mawsoni Genome sequencing and assembly.</title>
        <authorList>
            <person name="Park H."/>
        </authorList>
    </citation>
    <scope>NUCLEOTIDE SEQUENCE [LARGE SCALE GENOMIC DNA]</scope>
    <source>
        <strain evidence="1">DM0001</strain>
        <tissue evidence="1">Muscle</tissue>
    </source>
</reference>
<comment type="caution">
    <text evidence="1">The sequence shown here is derived from an EMBL/GenBank/DDBJ whole genome shotgun (WGS) entry which is preliminary data.</text>
</comment>
<dbReference type="EMBL" id="JAAKFY010000024">
    <property type="protein sequence ID" value="KAF3836215.1"/>
    <property type="molecule type" value="Genomic_DNA"/>
</dbReference>
<dbReference type="Proteomes" id="UP000518266">
    <property type="component" value="Unassembled WGS sequence"/>
</dbReference>
<dbReference type="AlphaFoldDB" id="A0A7J5XGL2"/>
<organism evidence="1 2">
    <name type="scientific">Dissostichus mawsoni</name>
    <name type="common">Antarctic cod</name>
    <dbReference type="NCBI Taxonomy" id="36200"/>
    <lineage>
        <taxon>Eukaryota</taxon>
        <taxon>Metazoa</taxon>
        <taxon>Chordata</taxon>
        <taxon>Craniata</taxon>
        <taxon>Vertebrata</taxon>
        <taxon>Euteleostomi</taxon>
        <taxon>Actinopterygii</taxon>
        <taxon>Neopterygii</taxon>
        <taxon>Teleostei</taxon>
        <taxon>Neoteleostei</taxon>
        <taxon>Acanthomorphata</taxon>
        <taxon>Eupercaria</taxon>
        <taxon>Perciformes</taxon>
        <taxon>Notothenioidei</taxon>
        <taxon>Nototheniidae</taxon>
        <taxon>Dissostichus</taxon>
    </lineage>
</organism>
<keyword evidence="2" id="KW-1185">Reference proteome</keyword>
<evidence type="ECO:0000313" key="1">
    <source>
        <dbReference type="EMBL" id="KAF3836215.1"/>
    </source>
</evidence>
<sequence>MGANMLAAEARAKAEAARTKAAYAKRQVDMEVEKARIDATLNALKEEGEAEAAAANTLNLKNIKRNLATSHWRNNLCNAPVKITKWVRQNTKNSKQLFLHCKHALNIQRPPTSSRALLTRLL</sequence>
<protein>
    <submittedName>
        <fullName evidence="1">Uncharacterized protein</fullName>
    </submittedName>
</protein>
<gene>
    <name evidence="1" type="ORF">F7725_028773</name>
</gene>
<proteinExistence type="predicted"/>
<evidence type="ECO:0000313" key="2">
    <source>
        <dbReference type="Proteomes" id="UP000518266"/>
    </source>
</evidence>
<accession>A0A7J5XGL2</accession>